<organism evidence="3 4">
    <name type="scientific">Streptomyces acidiscabies</name>
    <dbReference type="NCBI Taxonomy" id="42234"/>
    <lineage>
        <taxon>Bacteria</taxon>
        <taxon>Bacillati</taxon>
        <taxon>Actinomycetota</taxon>
        <taxon>Actinomycetes</taxon>
        <taxon>Kitasatosporales</taxon>
        <taxon>Streptomycetaceae</taxon>
        <taxon>Streptomyces</taxon>
    </lineage>
</organism>
<comment type="caution">
    <text evidence="3">The sequence shown here is derived from an EMBL/GenBank/DDBJ whole genome shotgun (WGS) entry which is preliminary data.</text>
</comment>
<keyword evidence="1" id="KW-0472">Membrane</keyword>
<evidence type="ECO:0000313" key="3">
    <source>
        <dbReference type="EMBL" id="KND37273.1"/>
    </source>
</evidence>
<protein>
    <recommendedName>
        <fullName evidence="2">DUF3592 domain-containing protein</fullName>
    </recommendedName>
</protein>
<feature type="transmembrane region" description="Helical" evidence="1">
    <location>
        <begin position="120"/>
        <end position="141"/>
    </location>
</feature>
<dbReference type="Pfam" id="PF12158">
    <property type="entry name" value="DUF3592"/>
    <property type="match status" value="1"/>
</dbReference>
<dbReference type="Proteomes" id="UP000037151">
    <property type="component" value="Unassembled WGS sequence"/>
</dbReference>
<keyword evidence="1" id="KW-0812">Transmembrane</keyword>
<evidence type="ECO:0000256" key="1">
    <source>
        <dbReference type="SAM" id="Phobius"/>
    </source>
</evidence>
<name>A0A0L0KHD0_9ACTN</name>
<dbReference type="InterPro" id="IPR021994">
    <property type="entry name" value="DUF3592"/>
</dbReference>
<accession>A0A0L0KHD0</accession>
<proteinExistence type="predicted"/>
<evidence type="ECO:0000313" key="4">
    <source>
        <dbReference type="Proteomes" id="UP000037151"/>
    </source>
</evidence>
<gene>
    <name evidence="3" type="ORF">IQ63_10145</name>
</gene>
<dbReference type="PATRIC" id="fig|42234.21.peg.2093"/>
<keyword evidence="1" id="KW-1133">Transmembrane helix</keyword>
<dbReference type="EMBL" id="JPPY01000068">
    <property type="protein sequence ID" value="KND37273.1"/>
    <property type="molecule type" value="Genomic_DNA"/>
</dbReference>
<reference evidence="4" key="1">
    <citation type="submission" date="2014-07" db="EMBL/GenBank/DDBJ databases">
        <title>Genome sequencing of plant-pathogenic Streptomyces species.</title>
        <authorList>
            <person name="Harrison J."/>
            <person name="Sapp M."/>
            <person name="Thwaites R."/>
            <person name="Studholme D.J."/>
        </authorList>
    </citation>
    <scope>NUCLEOTIDE SEQUENCE [LARGE SCALE GENOMIC DNA]</scope>
    <source>
        <strain evidence="4">NCPPB 4445</strain>
    </source>
</reference>
<sequence>MAMLGCGLLLFVLSVAYFIPHDTHVSSVLNGRGVHVRGVVTQCVSVGSNDDGSTSANSHCRVRFAASDGRTVEARLAYVTSDLEKGQAVTVVYDPHDTGLAALPSSIGLWNTLARNTVDVFALVASVVMLLAGIAALVWYLRVRARMQRA</sequence>
<dbReference type="AlphaFoldDB" id="A0A0L0KHD0"/>
<feature type="domain" description="DUF3592" evidence="2">
    <location>
        <begin position="36"/>
        <end position="103"/>
    </location>
</feature>
<evidence type="ECO:0000259" key="2">
    <source>
        <dbReference type="Pfam" id="PF12158"/>
    </source>
</evidence>